<evidence type="ECO:0000256" key="5">
    <source>
        <dbReference type="ARBA" id="ARBA00022793"/>
    </source>
</evidence>
<dbReference type="EMBL" id="MLYV02001137">
    <property type="protein sequence ID" value="PSR72757.1"/>
    <property type="molecule type" value="Genomic_DNA"/>
</dbReference>
<evidence type="ECO:0000256" key="9">
    <source>
        <dbReference type="ARBA" id="ARBA00023264"/>
    </source>
</evidence>
<organism evidence="13 14">
    <name type="scientific">Hermanssonia centrifuga</name>
    <dbReference type="NCBI Taxonomy" id="98765"/>
    <lineage>
        <taxon>Eukaryota</taxon>
        <taxon>Fungi</taxon>
        <taxon>Dikarya</taxon>
        <taxon>Basidiomycota</taxon>
        <taxon>Agaricomycotina</taxon>
        <taxon>Agaricomycetes</taxon>
        <taxon>Polyporales</taxon>
        <taxon>Meruliaceae</taxon>
        <taxon>Hermanssonia</taxon>
    </lineage>
</organism>
<dbReference type="Proteomes" id="UP000186601">
    <property type="component" value="Unassembled WGS sequence"/>
</dbReference>
<evidence type="ECO:0000256" key="10">
    <source>
        <dbReference type="ARBA" id="ARBA00023317"/>
    </source>
</evidence>
<dbReference type="AlphaFoldDB" id="A0A2R6NK61"/>
<keyword evidence="4" id="KW-0444">Lipid biosynthesis</keyword>
<dbReference type="OrthoDB" id="5973539at2759"/>
<dbReference type="InterPro" id="IPR003817">
    <property type="entry name" value="PS_Dcarbxylase"/>
</dbReference>
<comment type="cofactor">
    <cofactor evidence="1">
        <name>pyruvate</name>
        <dbReference type="ChEBI" id="CHEBI:15361"/>
    </cofactor>
</comment>
<dbReference type="PANTHER" id="PTHR10067">
    <property type="entry name" value="PHOSPHATIDYLSERINE DECARBOXYLASE"/>
    <property type="match status" value="1"/>
</dbReference>
<keyword evidence="10" id="KW-0670">Pyruvate</keyword>
<dbReference type="PANTHER" id="PTHR10067:SF17">
    <property type="entry name" value="PHOSPHATIDYLSERINE DECARBOXYLASE PROENZYME 2"/>
    <property type="match status" value="1"/>
</dbReference>
<dbReference type="NCBIfam" id="TIGR00163">
    <property type="entry name" value="PS_decarb"/>
    <property type="match status" value="1"/>
</dbReference>
<dbReference type="STRING" id="98765.A0A2R6NK61"/>
<feature type="compositionally biased region" description="Polar residues" evidence="12">
    <location>
        <begin position="1"/>
        <end position="10"/>
    </location>
</feature>
<keyword evidence="9" id="KW-1208">Phospholipid metabolism</keyword>
<accession>A0A2R6NK61</accession>
<evidence type="ECO:0000256" key="8">
    <source>
        <dbReference type="ARBA" id="ARBA00023239"/>
    </source>
</evidence>
<keyword evidence="8" id="KW-0456">Lyase</keyword>
<evidence type="ECO:0000256" key="11">
    <source>
        <dbReference type="ARBA" id="ARBA00024326"/>
    </source>
</evidence>
<sequence length="392" mass="43321">MSSLDPSHVSQKPVETIHPDNLPEESRHPDVVAKALHALVEHSGKHENVAASIHAPMHRLLEMPYVSKLVPGIEQLAAEYHVGNYVEMRGTGERFFESMPVYPRLGMHLLFYGGAQVKVLHNQTVETVLKDLSIRQGKIYDSPESVKSIPSFIETYHLQLDDLLEPDITKYGTFNEFFSRRLKPDARPVQNEDDPKNICSAADCRLTVYPTIDLAKEIWIKGANFSIPSLLNVSPDSELAQTFADASLAAFRLAPADYHRFHSPIDGVVGEFVDIPGQYYTVNPQAVNEPGFDVFTANKRSVLYMTHAGTGKPVAYVAIGAMLVGSIIWTNGANKGSTVKRGDELGYFAYGGSTIVALFPKGLMEFDEDLVKNSQKPIETLMKVGYSLGKTV</sequence>
<dbReference type="UniPathway" id="UPA00558"/>
<keyword evidence="14" id="KW-1185">Reference proteome</keyword>
<gene>
    <name evidence="13" type="ORF">PHLCEN_2v11377</name>
</gene>
<dbReference type="GO" id="GO:0006646">
    <property type="term" value="P:phosphatidylethanolamine biosynthetic process"/>
    <property type="evidence" value="ECO:0007669"/>
    <property type="project" value="UniProtKB-UniPathway"/>
</dbReference>
<comment type="pathway">
    <text evidence="11">Phospholipid metabolism; phosphatidylethanolamine biosynthesis.</text>
</comment>
<dbReference type="InterPro" id="IPR033177">
    <property type="entry name" value="PSD-B"/>
</dbReference>
<evidence type="ECO:0000256" key="2">
    <source>
        <dbReference type="ARBA" id="ARBA00005189"/>
    </source>
</evidence>
<proteinExistence type="predicted"/>
<evidence type="ECO:0000256" key="12">
    <source>
        <dbReference type="SAM" id="MobiDB-lite"/>
    </source>
</evidence>
<dbReference type="Pfam" id="PF02666">
    <property type="entry name" value="PS_Dcarbxylase"/>
    <property type="match status" value="1"/>
</dbReference>
<dbReference type="EC" id="4.1.1.65" evidence="3"/>
<keyword evidence="6" id="KW-0443">Lipid metabolism</keyword>
<evidence type="ECO:0000256" key="1">
    <source>
        <dbReference type="ARBA" id="ARBA00001928"/>
    </source>
</evidence>
<evidence type="ECO:0000313" key="14">
    <source>
        <dbReference type="Proteomes" id="UP000186601"/>
    </source>
</evidence>
<evidence type="ECO:0000256" key="7">
    <source>
        <dbReference type="ARBA" id="ARBA00023209"/>
    </source>
</evidence>
<protein>
    <recommendedName>
        <fullName evidence="3">phosphatidylserine decarboxylase</fullName>
        <ecNumber evidence="3">4.1.1.65</ecNumber>
    </recommendedName>
</protein>
<name>A0A2R6NK61_9APHY</name>
<keyword evidence="7" id="KW-0594">Phospholipid biosynthesis</keyword>
<reference evidence="13 14" key="1">
    <citation type="submission" date="2018-02" db="EMBL/GenBank/DDBJ databases">
        <title>Genome sequence of the basidiomycete white-rot fungus Phlebia centrifuga.</title>
        <authorList>
            <person name="Granchi Z."/>
            <person name="Peng M."/>
            <person name="de Vries R.P."/>
            <person name="Hilden K."/>
            <person name="Makela M.R."/>
            <person name="Grigoriev I."/>
            <person name="Riley R."/>
        </authorList>
    </citation>
    <scope>NUCLEOTIDE SEQUENCE [LARGE SCALE GENOMIC DNA]</scope>
    <source>
        <strain evidence="13 14">FBCC195</strain>
    </source>
</reference>
<evidence type="ECO:0000256" key="3">
    <source>
        <dbReference type="ARBA" id="ARBA00012243"/>
    </source>
</evidence>
<evidence type="ECO:0000256" key="6">
    <source>
        <dbReference type="ARBA" id="ARBA00023098"/>
    </source>
</evidence>
<feature type="region of interest" description="Disordered" evidence="12">
    <location>
        <begin position="1"/>
        <end position="26"/>
    </location>
</feature>
<evidence type="ECO:0000256" key="4">
    <source>
        <dbReference type="ARBA" id="ARBA00022516"/>
    </source>
</evidence>
<comment type="caution">
    <text evidence="13">The sequence shown here is derived from an EMBL/GenBank/DDBJ whole genome shotgun (WGS) entry which is preliminary data.</text>
</comment>
<comment type="pathway">
    <text evidence="2">Lipid metabolism.</text>
</comment>
<keyword evidence="5" id="KW-0210">Decarboxylase</keyword>
<dbReference type="GO" id="GO:0004609">
    <property type="term" value="F:phosphatidylserine decarboxylase activity"/>
    <property type="evidence" value="ECO:0007669"/>
    <property type="project" value="UniProtKB-EC"/>
</dbReference>
<evidence type="ECO:0000313" key="13">
    <source>
        <dbReference type="EMBL" id="PSR72757.1"/>
    </source>
</evidence>